<evidence type="ECO:0000313" key="12">
    <source>
        <dbReference type="Proteomes" id="UP000427886"/>
    </source>
</evidence>
<reference evidence="11 12" key="1">
    <citation type="submission" date="2019-11" db="EMBL/GenBank/DDBJ databases">
        <authorList>
            <person name="Kim E."/>
            <person name="Lee J."/>
            <person name="Jeon K."/>
            <person name="Lee Y."/>
        </authorList>
    </citation>
    <scope>NUCLEOTIDE SEQUENCE [LARGE SCALE GENOMIC DNA]</scope>
    <source>
        <strain evidence="11 12">YJ1</strain>
    </source>
</reference>
<evidence type="ECO:0000256" key="3">
    <source>
        <dbReference type="ARBA" id="ARBA00022475"/>
    </source>
</evidence>
<dbReference type="InterPro" id="IPR004703">
    <property type="entry name" value="PTS_sugar-sp_permease"/>
</dbReference>
<dbReference type="GO" id="GO:0005886">
    <property type="term" value="C:plasma membrane"/>
    <property type="evidence" value="ECO:0007669"/>
    <property type="project" value="UniProtKB-SubCell"/>
</dbReference>
<organism evidence="11 12">
    <name type="scientific">Tetragenococcus halophilus</name>
    <name type="common">Pediococcus halophilus</name>
    <dbReference type="NCBI Taxonomy" id="51669"/>
    <lineage>
        <taxon>Bacteria</taxon>
        <taxon>Bacillati</taxon>
        <taxon>Bacillota</taxon>
        <taxon>Bacilli</taxon>
        <taxon>Lactobacillales</taxon>
        <taxon>Enterococcaceae</taxon>
        <taxon>Tetragenococcus</taxon>
    </lineage>
</organism>
<feature type="transmembrane region" description="Helical" evidence="9">
    <location>
        <begin position="39"/>
        <end position="56"/>
    </location>
</feature>
<keyword evidence="3" id="KW-1003">Cell membrane</keyword>
<dbReference type="EMBL" id="CP046246">
    <property type="protein sequence ID" value="QGP76338.1"/>
    <property type="molecule type" value="Genomic_DNA"/>
</dbReference>
<keyword evidence="7 9" id="KW-1133">Transmembrane helix</keyword>
<feature type="transmembrane region" description="Helical" evidence="9">
    <location>
        <begin position="93"/>
        <end position="110"/>
    </location>
</feature>
<gene>
    <name evidence="11" type="ORF">GLW17_05615</name>
</gene>
<evidence type="ECO:0000256" key="1">
    <source>
        <dbReference type="ARBA" id="ARBA00004651"/>
    </source>
</evidence>
<keyword evidence="4" id="KW-0762">Sugar transport</keyword>
<evidence type="ECO:0000256" key="8">
    <source>
        <dbReference type="ARBA" id="ARBA00023136"/>
    </source>
</evidence>
<feature type="transmembrane region" description="Helical" evidence="9">
    <location>
        <begin position="291"/>
        <end position="321"/>
    </location>
</feature>
<evidence type="ECO:0000259" key="10">
    <source>
        <dbReference type="PROSITE" id="PS51104"/>
    </source>
</evidence>
<comment type="subcellular location">
    <subcellularLocation>
        <location evidence="1">Cell membrane</location>
        <topology evidence="1">Multi-pass membrane protein</topology>
    </subcellularLocation>
</comment>
<feature type="transmembrane region" description="Helical" evidence="9">
    <location>
        <begin position="247"/>
        <end position="270"/>
    </location>
</feature>
<keyword evidence="2" id="KW-0813">Transport</keyword>
<feature type="transmembrane region" description="Helical" evidence="9">
    <location>
        <begin position="414"/>
        <end position="434"/>
    </location>
</feature>
<dbReference type="Proteomes" id="UP000427886">
    <property type="component" value="Chromosome"/>
</dbReference>
<proteinExistence type="predicted"/>
<name>A0AB37D2D9_TETHA</name>
<evidence type="ECO:0000313" key="11">
    <source>
        <dbReference type="EMBL" id="QGP76338.1"/>
    </source>
</evidence>
<feature type="transmembrane region" description="Helical" evidence="9">
    <location>
        <begin position="216"/>
        <end position="241"/>
    </location>
</feature>
<keyword evidence="5" id="KW-0598">Phosphotransferase system</keyword>
<feature type="transmembrane region" description="Helical" evidence="9">
    <location>
        <begin position="141"/>
        <end position="159"/>
    </location>
</feature>
<evidence type="ECO:0000256" key="7">
    <source>
        <dbReference type="ARBA" id="ARBA00022989"/>
    </source>
</evidence>
<keyword evidence="8 9" id="KW-0472">Membrane</keyword>
<evidence type="ECO:0000256" key="5">
    <source>
        <dbReference type="ARBA" id="ARBA00022683"/>
    </source>
</evidence>
<dbReference type="Pfam" id="PF03611">
    <property type="entry name" value="EIIC-GAT"/>
    <property type="match status" value="1"/>
</dbReference>
<feature type="transmembrane region" description="Helical" evidence="9">
    <location>
        <begin position="327"/>
        <end position="344"/>
    </location>
</feature>
<dbReference type="PROSITE" id="PS51104">
    <property type="entry name" value="PTS_EIIC_TYPE_2"/>
    <property type="match status" value="1"/>
</dbReference>
<sequence length="448" mass="47818">MAVIQYIVDLGPTVMLPVIIFIIGVLLGQGIGKSLRAGLTVGIGFVGIDLVISLMTENLGDAAKAMAENYNLGLDVVDIGWPGTSPMAWGSDMGIIAIPIAIAVNVLMLITKMTKVVNVDIWNIWHIAFTGAIVQIATGNYIWGIVAIIIHSAVIYKLGDIFIPVTDEYFALEGIAMPHGTSAYMGVFAAPVDDLIDHIPGLNKINLTPDRIEQRLGVFGQPTIIGAILGFVIGLLAQYSIGEALTLAVQMAGVMVLMPMVVKLIMEGLTPISEAARKILDKHFSGGDFRIGLDCALMLGDPAVVAGSMLFVPLSILIAVVMPGNRILPFGDLATIGFFIAIAVGVHKGNIFRTLFSGTLIMSFTLWISNQMAGLQQTLGQNVGLSSPGEQISSLDQAGSPLTYLMAKGFDLDINIGFLVILVVYFLAVIYTYVKYKKGTLYVENDEG</sequence>
<accession>A0AB37D2D9</accession>
<dbReference type="InterPro" id="IPR013853">
    <property type="entry name" value="EIIC-GAT"/>
</dbReference>
<dbReference type="GO" id="GO:0015577">
    <property type="term" value="F:galactitol transmembrane transporter activity"/>
    <property type="evidence" value="ECO:0007669"/>
    <property type="project" value="InterPro"/>
</dbReference>
<feature type="domain" description="PTS EIIC type-2" evidence="10">
    <location>
        <begin position="4"/>
        <end position="433"/>
    </location>
</feature>
<evidence type="ECO:0000256" key="9">
    <source>
        <dbReference type="SAM" id="Phobius"/>
    </source>
</evidence>
<dbReference type="RefSeq" id="WP_155224461.1">
    <property type="nucleotide sequence ID" value="NZ_CP046246.1"/>
</dbReference>
<dbReference type="InterPro" id="IPR013014">
    <property type="entry name" value="PTS_EIIC_2"/>
</dbReference>
<protein>
    <submittedName>
        <fullName evidence="11">PTS galactitol transporter subunit IIC</fullName>
    </submittedName>
</protein>
<feature type="transmembrane region" description="Helical" evidence="9">
    <location>
        <begin position="351"/>
        <end position="369"/>
    </location>
</feature>
<dbReference type="GO" id="GO:0009401">
    <property type="term" value="P:phosphoenolpyruvate-dependent sugar phosphotransferase system"/>
    <property type="evidence" value="ECO:0007669"/>
    <property type="project" value="UniProtKB-KW"/>
</dbReference>
<dbReference type="KEGG" id="tey:GLW17_05615"/>
<keyword evidence="6 9" id="KW-0812">Transmembrane</keyword>
<evidence type="ECO:0000256" key="2">
    <source>
        <dbReference type="ARBA" id="ARBA00022448"/>
    </source>
</evidence>
<dbReference type="PANTHER" id="PTHR37324">
    <property type="entry name" value="PTS SYSTEM GALACTITOL-SPECIFIC EIIC COMPONENT"/>
    <property type="match status" value="1"/>
</dbReference>
<feature type="transmembrane region" description="Helical" evidence="9">
    <location>
        <begin position="6"/>
        <end position="27"/>
    </location>
</feature>
<dbReference type="PIRSF" id="PIRSF006304">
    <property type="entry name" value="GatC"/>
    <property type="match status" value="1"/>
</dbReference>
<dbReference type="AlphaFoldDB" id="A0AB37D2D9"/>
<dbReference type="PANTHER" id="PTHR37324:SF2">
    <property type="entry name" value="PTS SYSTEM GALACTITOL-SPECIFIC EIIC COMPONENT"/>
    <property type="match status" value="1"/>
</dbReference>
<evidence type="ECO:0000256" key="4">
    <source>
        <dbReference type="ARBA" id="ARBA00022597"/>
    </source>
</evidence>
<evidence type="ECO:0000256" key="6">
    <source>
        <dbReference type="ARBA" id="ARBA00022692"/>
    </source>
</evidence>